<name>A0ABX4EFZ4_SEGBR</name>
<dbReference type="Proteomes" id="UP000216189">
    <property type="component" value="Unassembled WGS sequence"/>
</dbReference>
<evidence type="ECO:0000313" key="2">
    <source>
        <dbReference type="Proteomes" id="UP000216189"/>
    </source>
</evidence>
<dbReference type="EMBL" id="NPJF01000050">
    <property type="protein sequence ID" value="OYP54187.1"/>
    <property type="molecule type" value="Genomic_DNA"/>
</dbReference>
<dbReference type="RefSeq" id="WP_094448813.1">
    <property type="nucleotide sequence ID" value="NZ_CAMHCI010000004.1"/>
</dbReference>
<evidence type="ECO:0000313" key="1">
    <source>
        <dbReference type="EMBL" id="OYP54187.1"/>
    </source>
</evidence>
<accession>A0ABX4EFZ4</accession>
<sequence>MLQKQIDEFITLSADLLPELFEKSKVGDSELYDDYALIHFTLEKGMSVAEIMDCLEDQMEMVILYHHVPTNALVNGNESSSKQTILKVTMSTGEIIFHPKAIDTYIDTIIHLYPDLISEMDITLRNAPLVTHERINDR</sequence>
<protein>
    <submittedName>
        <fullName evidence="1">Uncharacterized protein</fullName>
    </submittedName>
</protein>
<organism evidence="1 2">
    <name type="scientific">Segatella bryantii</name>
    <name type="common">Prevotella bryantii</name>
    <dbReference type="NCBI Taxonomy" id="77095"/>
    <lineage>
        <taxon>Bacteria</taxon>
        <taxon>Pseudomonadati</taxon>
        <taxon>Bacteroidota</taxon>
        <taxon>Bacteroidia</taxon>
        <taxon>Bacteroidales</taxon>
        <taxon>Prevotellaceae</taxon>
        <taxon>Segatella</taxon>
    </lineage>
</organism>
<keyword evidence="2" id="KW-1185">Reference proteome</keyword>
<proteinExistence type="predicted"/>
<comment type="caution">
    <text evidence="1">The sequence shown here is derived from an EMBL/GenBank/DDBJ whole genome shotgun (WGS) entry which is preliminary data.</text>
</comment>
<reference evidence="1 2" key="1">
    <citation type="submission" date="2017-08" db="EMBL/GenBank/DDBJ databases">
        <title>Comparative genomics of non-oral Prevotella species.</title>
        <authorList>
            <person name="Accetto T."/>
            <person name="Nograsek B."/>
            <person name="Avgustin G."/>
        </authorList>
    </citation>
    <scope>NUCLEOTIDE SEQUENCE [LARGE SCALE GENOMIC DNA]</scope>
    <source>
        <strain evidence="1 2">TC1-1</strain>
    </source>
</reference>
<gene>
    <name evidence="1" type="ORF">CIK91_10245</name>
</gene>